<dbReference type="InterPro" id="IPR042100">
    <property type="entry name" value="Bug_dom1"/>
</dbReference>
<evidence type="ECO:0000313" key="3">
    <source>
        <dbReference type="EMBL" id="TPE54439.1"/>
    </source>
</evidence>
<organism evidence="3 4">
    <name type="scientific">Maribrevibacterium harenarium</name>
    <dbReference type="NCBI Taxonomy" id="2589817"/>
    <lineage>
        <taxon>Bacteria</taxon>
        <taxon>Pseudomonadati</taxon>
        <taxon>Pseudomonadota</taxon>
        <taxon>Gammaproteobacteria</taxon>
        <taxon>Oceanospirillales</taxon>
        <taxon>Oceanospirillaceae</taxon>
        <taxon>Maribrevibacterium</taxon>
    </lineage>
</organism>
<accession>A0A501X1T4</accession>
<keyword evidence="2" id="KW-0732">Signal</keyword>
<dbReference type="Proteomes" id="UP000315901">
    <property type="component" value="Unassembled WGS sequence"/>
</dbReference>
<dbReference type="Gene3D" id="3.40.190.10">
    <property type="entry name" value="Periplasmic binding protein-like II"/>
    <property type="match status" value="1"/>
</dbReference>
<dbReference type="Pfam" id="PF03401">
    <property type="entry name" value="TctC"/>
    <property type="match status" value="1"/>
</dbReference>
<gene>
    <name evidence="3" type="ORF">FJM67_04040</name>
</gene>
<dbReference type="SUPFAM" id="SSF53850">
    <property type="entry name" value="Periplasmic binding protein-like II"/>
    <property type="match status" value="1"/>
</dbReference>
<dbReference type="CDD" id="cd07012">
    <property type="entry name" value="PBP2_Bug_TTT"/>
    <property type="match status" value="1"/>
</dbReference>
<evidence type="ECO:0000313" key="4">
    <source>
        <dbReference type="Proteomes" id="UP000315901"/>
    </source>
</evidence>
<dbReference type="InterPro" id="IPR005064">
    <property type="entry name" value="BUG"/>
</dbReference>
<evidence type="ECO:0000256" key="2">
    <source>
        <dbReference type="SAM" id="SignalP"/>
    </source>
</evidence>
<dbReference type="Gene3D" id="3.40.190.150">
    <property type="entry name" value="Bordetella uptake gene, domain 1"/>
    <property type="match status" value="1"/>
</dbReference>
<keyword evidence="4" id="KW-1185">Reference proteome</keyword>
<protein>
    <submittedName>
        <fullName evidence="3">Tripartite tricarboxylate transporter substrate binding protein</fullName>
    </submittedName>
</protein>
<comment type="similarity">
    <text evidence="1">Belongs to the UPF0065 (bug) family.</text>
</comment>
<feature type="signal peptide" evidence="2">
    <location>
        <begin position="1"/>
        <end position="26"/>
    </location>
</feature>
<dbReference type="PIRSF" id="PIRSF017082">
    <property type="entry name" value="YflP"/>
    <property type="match status" value="1"/>
</dbReference>
<reference evidence="3 4" key="1">
    <citation type="submission" date="2019-06" db="EMBL/GenBank/DDBJ databases">
        <title>A novel bacterium of genus Marinomonas, isolated from coastal sand.</title>
        <authorList>
            <person name="Huang H."/>
            <person name="Mo K."/>
            <person name="Hu Y."/>
        </authorList>
    </citation>
    <scope>NUCLEOTIDE SEQUENCE [LARGE SCALE GENOMIC DNA]</scope>
    <source>
        <strain evidence="3 4">HB171799</strain>
    </source>
</reference>
<comment type="caution">
    <text evidence="3">The sequence shown here is derived from an EMBL/GenBank/DDBJ whole genome shotgun (WGS) entry which is preliminary data.</text>
</comment>
<dbReference type="PANTHER" id="PTHR42928">
    <property type="entry name" value="TRICARBOXYLATE-BINDING PROTEIN"/>
    <property type="match status" value="1"/>
</dbReference>
<dbReference type="PANTHER" id="PTHR42928:SF5">
    <property type="entry name" value="BLR1237 PROTEIN"/>
    <property type="match status" value="1"/>
</dbReference>
<dbReference type="OrthoDB" id="5171643at2"/>
<sequence>MKKSASKLVKFVSGAALLSIAVSATAANYPNRPVRFIVPWPPGDLEDVLTRAIAEEMSKQTGVPASVVNKPGGGGVLGATTVAQSRPDGSVIGSFVVDLVTSQVVGGNAPYTADDFEPVGIFLDYPFVLATKADAPYSNLAELANYSKSHDISLGHFGYQALPTALTFKAADQEGIKIAADSAFDALDCATLANGDADIINTTTQLILPCLDSGDVKLLTSYTFNRLVTHPDVPTLNEATGIAQTLWNGLFVPKGTPREIKEKIAAIAQDALQTPQVIELQETTGAGVYWTNMDDAAKVIELDYANAQKLAQSAQ</sequence>
<feature type="chain" id="PRO_5021420929" evidence="2">
    <location>
        <begin position="27"/>
        <end position="315"/>
    </location>
</feature>
<name>A0A501X1T4_9GAMM</name>
<dbReference type="RefSeq" id="WP_140587391.1">
    <property type="nucleotide sequence ID" value="NZ_VFRR01000005.1"/>
</dbReference>
<proteinExistence type="inferred from homology"/>
<dbReference type="EMBL" id="VFRR01000005">
    <property type="protein sequence ID" value="TPE54439.1"/>
    <property type="molecule type" value="Genomic_DNA"/>
</dbReference>
<dbReference type="AlphaFoldDB" id="A0A501X1T4"/>
<evidence type="ECO:0000256" key="1">
    <source>
        <dbReference type="ARBA" id="ARBA00006987"/>
    </source>
</evidence>